<dbReference type="Proteomes" id="UP000291116">
    <property type="component" value="Unassembled WGS sequence"/>
</dbReference>
<name>A0A448ZD69_9STRA</name>
<protein>
    <submittedName>
        <fullName evidence="2">Uncharacterized protein</fullName>
    </submittedName>
</protein>
<reference evidence="2 3" key="1">
    <citation type="submission" date="2019-01" db="EMBL/GenBank/DDBJ databases">
        <authorList>
            <person name="Ferrante I. M."/>
        </authorList>
    </citation>
    <scope>NUCLEOTIDE SEQUENCE [LARGE SCALE GENOMIC DNA]</scope>
    <source>
        <strain evidence="2 3">B856</strain>
    </source>
</reference>
<keyword evidence="3" id="KW-1185">Reference proteome</keyword>
<evidence type="ECO:0000313" key="2">
    <source>
        <dbReference type="EMBL" id="VEU39934.1"/>
    </source>
</evidence>
<evidence type="ECO:0000256" key="1">
    <source>
        <dbReference type="SAM" id="MobiDB-lite"/>
    </source>
</evidence>
<evidence type="ECO:0000313" key="3">
    <source>
        <dbReference type="Proteomes" id="UP000291116"/>
    </source>
</evidence>
<dbReference type="EMBL" id="CAACVS010000247">
    <property type="protein sequence ID" value="VEU39934.1"/>
    <property type="molecule type" value="Genomic_DNA"/>
</dbReference>
<feature type="compositionally biased region" description="Basic and acidic residues" evidence="1">
    <location>
        <begin position="128"/>
        <end position="141"/>
    </location>
</feature>
<organism evidence="2 3">
    <name type="scientific">Pseudo-nitzschia multistriata</name>
    <dbReference type="NCBI Taxonomy" id="183589"/>
    <lineage>
        <taxon>Eukaryota</taxon>
        <taxon>Sar</taxon>
        <taxon>Stramenopiles</taxon>
        <taxon>Ochrophyta</taxon>
        <taxon>Bacillariophyta</taxon>
        <taxon>Bacillariophyceae</taxon>
        <taxon>Bacillariophycidae</taxon>
        <taxon>Bacillariales</taxon>
        <taxon>Bacillariaceae</taxon>
        <taxon>Pseudo-nitzschia</taxon>
    </lineage>
</organism>
<gene>
    <name evidence="2" type="ORF">PSNMU_V1.4_AUG-EV-PASAV3_0068120</name>
</gene>
<sequence length="151" mass="17039">MYLLAFKSFVRLLAQMIDRRVDRYIGFCFLQRFAVFPRCVATHVAATTDYHRRIEAVRNDANVLRELDPAAGASLLPPRSSTKQRIQVPLDARPGQLQRLKVGQGAERHARWNRSADAGVVGQIERPQTGKDPELGRDTSEQRVASESQIL</sequence>
<feature type="compositionally biased region" description="Polar residues" evidence="1">
    <location>
        <begin position="142"/>
        <end position="151"/>
    </location>
</feature>
<accession>A0A448ZD69</accession>
<feature type="region of interest" description="Disordered" evidence="1">
    <location>
        <begin position="102"/>
        <end position="151"/>
    </location>
</feature>
<proteinExistence type="predicted"/>
<dbReference type="AlphaFoldDB" id="A0A448ZD69"/>